<dbReference type="OrthoDB" id="9801609at2"/>
<evidence type="ECO:0000313" key="4">
    <source>
        <dbReference type="Proteomes" id="UP000063229"/>
    </source>
</evidence>
<dbReference type="InterPro" id="IPR001296">
    <property type="entry name" value="Glyco_trans_1"/>
</dbReference>
<sequence>MIIYLYEAYLARRGRRRTLGLKTWLLDKFRALKSRGLQHVENRLVSTFSYRGLFLIGIEVLIVLLLLLLLSPLAVLWGIGLGITAGARRLKRVLGAIGSTSTASRWYSMVNRPKGDAFVLRLYKRLEWAEAERMQHLIERMDEVRAWYCPTAFWPAFNNIATPRLMCVPDVVLADFSVGFSNVGENRFLQVFEQIGSSIRSATNLVCYSETVKWATLVDRYAIAPSAITVIRHAPNDLSSLVTVHGFSDGELASRNYCEKLLIRAFKKSSNFSYAAGFANAQVKFIFYASQFRPNKNVLTLLTAYEYLLRRRFITHKLLLTGNIDGYPQIREFIKEHFLENDVICLHGLSIQELAACYKLADLAVNPSLSEGGCPFTLTEALSVSTPVVMARTAVSEEIIQDPQIYKVTLFDPYDWRDMARCIEWGLTHREQLLEIQKKFYEVLSRRTWADVANEHIEILDRISGGPCG</sequence>
<dbReference type="AlphaFoldDB" id="A0A0X1T898"/>
<reference evidence="3 4" key="1">
    <citation type="submission" date="2016-01" db="EMBL/GenBank/DDBJ databases">
        <authorList>
            <person name="McClelland M."/>
            <person name="Jain A."/>
            <person name="Saraogi P."/>
            <person name="Mendelson R."/>
            <person name="Westerman R."/>
            <person name="SanMiguel P."/>
            <person name="Csonka L."/>
        </authorList>
    </citation>
    <scope>NUCLEOTIDE SEQUENCE [LARGE SCALE GENOMIC DNA]</scope>
    <source>
        <strain evidence="3 4">NCPPB 2472</strain>
    </source>
</reference>
<feature type="domain" description="Glycosyl transferase family 1" evidence="2">
    <location>
        <begin position="281"/>
        <end position="438"/>
    </location>
</feature>
<dbReference type="Gene3D" id="3.40.50.2000">
    <property type="entry name" value="Glycogen Phosphorylase B"/>
    <property type="match status" value="1"/>
</dbReference>
<protein>
    <submittedName>
        <fullName evidence="3">Glycoside hydrolase</fullName>
    </submittedName>
</protein>
<dbReference type="EMBL" id="CP014135">
    <property type="protein sequence ID" value="AMB88368.1"/>
    <property type="molecule type" value="Genomic_DNA"/>
</dbReference>
<evidence type="ECO:0000256" key="1">
    <source>
        <dbReference type="ARBA" id="ARBA00022679"/>
    </source>
</evidence>
<dbReference type="SUPFAM" id="SSF53756">
    <property type="entry name" value="UDP-Glycosyltransferase/glycogen phosphorylase"/>
    <property type="match status" value="1"/>
</dbReference>
<dbReference type="PANTHER" id="PTHR46401:SF2">
    <property type="entry name" value="GLYCOSYLTRANSFERASE WBBK-RELATED"/>
    <property type="match status" value="1"/>
</dbReference>
<organism evidence="3 4">
    <name type="scientific">Pseudomonas agarici</name>
    <dbReference type="NCBI Taxonomy" id="46677"/>
    <lineage>
        <taxon>Bacteria</taxon>
        <taxon>Pseudomonadati</taxon>
        <taxon>Pseudomonadota</taxon>
        <taxon>Gammaproteobacteria</taxon>
        <taxon>Pseudomonadales</taxon>
        <taxon>Pseudomonadaceae</taxon>
        <taxon>Pseudomonas</taxon>
    </lineage>
</organism>
<evidence type="ECO:0000313" key="3">
    <source>
        <dbReference type="EMBL" id="AMB88368.1"/>
    </source>
</evidence>
<dbReference type="GO" id="GO:0009103">
    <property type="term" value="P:lipopolysaccharide biosynthetic process"/>
    <property type="evidence" value="ECO:0007669"/>
    <property type="project" value="TreeGrafter"/>
</dbReference>
<accession>A0A0X1T898</accession>
<dbReference type="PANTHER" id="PTHR46401">
    <property type="entry name" value="GLYCOSYLTRANSFERASE WBBK-RELATED"/>
    <property type="match status" value="1"/>
</dbReference>
<name>A0A0X1T898_PSEAA</name>
<keyword evidence="3" id="KW-0378">Hydrolase</keyword>
<dbReference type="GO" id="GO:0016787">
    <property type="term" value="F:hydrolase activity"/>
    <property type="evidence" value="ECO:0007669"/>
    <property type="project" value="UniProtKB-KW"/>
</dbReference>
<dbReference type="Pfam" id="PF00534">
    <property type="entry name" value="Glycos_transf_1"/>
    <property type="match status" value="1"/>
</dbReference>
<dbReference type="Proteomes" id="UP000063229">
    <property type="component" value="Chromosome"/>
</dbReference>
<evidence type="ECO:0000259" key="2">
    <source>
        <dbReference type="Pfam" id="PF00534"/>
    </source>
</evidence>
<dbReference type="KEGG" id="pagb:AWM79_20500"/>
<proteinExistence type="predicted"/>
<keyword evidence="4" id="KW-1185">Reference proteome</keyword>
<dbReference type="STRING" id="46677.AWM79_20500"/>
<dbReference type="GO" id="GO:0016757">
    <property type="term" value="F:glycosyltransferase activity"/>
    <property type="evidence" value="ECO:0007669"/>
    <property type="project" value="InterPro"/>
</dbReference>
<keyword evidence="1" id="KW-0808">Transferase</keyword>
<gene>
    <name evidence="3" type="ORF">AWM79_20500</name>
</gene>